<feature type="region of interest" description="Disordered" evidence="1">
    <location>
        <begin position="330"/>
        <end position="387"/>
    </location>
</feature>
<dbReference type="AlphaFoldDB" id="A0A0D2ND24"/>
<evidence type="ECO:0000313" key="4">
    <source>
        <dbReference type="Proteomes" id="UP000054498"/>
    </source>
</evidence>
<keyword evidence="2" id="KW-0472">Membrane</keyword>
<feature type="compositionally biased region" description="Polar residues" evidence="1">
    <location>
        <begin position="350"/>
        <end position="364"/>
    </location>
</feature>
<name>A0A0D2ND24_9CHLO</name>
<dbReference type="KEGG" id="mng:MNEG_4741"/>
<evidence type="ECO:0000256" key="1">
    <source>
        <dbReference type="SAM" id="MobiDB-lite"/>
    </source>
</evidence>
<feature type="compositionally biased region" description="Low complexity" evidence="1">
    <location>
        <begin position="268"/>
        <end position="282"/>
    </location>
</feature>
<dbReference type="RefSeq" id="XP_013902240.1">
    <property type="nucleotide sequence ID" value="XM_014046786.1"/>
</dbReference>
<dbReference type="EMBL" id="KK100891">
    <property type="protein sequence ID" value="KIZ03221.1"/>
    <property type="molecule type" value="Genomic_DNA"/>
</dbReference>
<organism evidence="3 4">
    <name type="scientific">Monoraphidium neglectum</name>
    <dbReference type="NCBI Taxonomy" id="145388"/>
    <lineage>
        <taxon>Eukaryota</taxon>
        <taxon>Viridiplantae</taxon>
        <taxon>Chlorophyta</taxon>
        <taxon>core chlorophytes</taxon>
        <taxon>Chlorophyceae</taxon>
        <taxon>CS clade</taxon>
        <taxon>Sphaeropleales</taxon>
        <taxon>Selenastraceae</taxon>
        <taxon>Monoraphidium</taxon>
    </lineage>
</organism>
<feature type="region of interest" description="Disordered" evidence="1">
    <location>
        <begin position="268"/>
        <end position="313"/>
    </location>
</feature>
<keyword evidence="4" id="KW-1185">Reference proteome</keyword>
<feature type="region of interest" description="Disordered" evidence="1">
    <location>
        <begin position="1"/>
        <end position="24"/>
    </location>
</feature>
<proteinExistence type="predicted"/>
<feature type="compositionally biased region" description="Polar residues" evidence="1">
    <location>
        <begin position="1"/>
        <end position="15"/>
    </location>
</feature>
<feature type="compositionally biased region" description="Low complexity" evidence="1">
    <location>
        <begin position="368"/>
        <end position="387"/>
    </location>
</feature>
<evidence type="ECO:0000256" key="2">
    <source>
        <dbReference type="SAM" id="Phobius"/>
    </source>
</evidence>
<reference evidence="3 4" key="1">
    <citation type="journal article" date="2013" name="BMC Genomics">
        <title>Reconstruction of the lipid metabolism for the microalga Monoraphidium neglectum from its genome sequence reveals characteristics suitable for biofuel production.</title>
        <authorList>
            <person name="Bogen C."/>
            <person name="Al-Dilaimi A."/>
            <person name="Albersmeier A."/>
            <person name="Wichmann J."/>
            <person name="Grundmann M."/>
            <person name="Rupp O."/>
            <person name="Lauersen K.J."/>
            <person name="Blifernez-Klassen O."/>
            <person name="Kalinowski J."/>
            <person name="Goesmann A."/>
            <person name="Mussgnug J.H."/>
            <person name="Kruse O."/>
        </authorList>
    </citation>
    <scope>NUCLEOTIDE SEQUENCE [LARGE SCALE GENOMIC DNA]</scope>
    <source>
        <strain evidence="3 4">SAG 48.87</strain>
    </source>
</reference>
<feature type="compositionally biased region" description="Low complexity" evidence="1">
    <location>
        <begin position="290"/>
        <end position="305"/>
    </location>
</feature>
<keyword evidence="2" id="KW-0812">Transmembrane</keyword>
<feature type="transmembrane region" description="Helical" evidence="2">
    <location>
        <begin position="35"/>
        <end position="56"/>
    </location>
</feature>
<dbReference type="OrthoDB" id="551458at2759"/>
<dbReference type="Proteomes" id="UP000054498">
    <property type="component" value="Unassembled WGS sequence"/>
</dbReference>
<sequence length="387" mass="40001">MATRDQPSPHRSLTSRCHGRQGQLPALPTSHAATLIARLLHSSVGDFIIFASVLVSKLANSKFANRWDDSGGGGANSSTSADPAAGPSAATVGALASPSPAVSAAALKGPGASSVTVTWWLVPSELKLEDVIFSLVLDLLGALGALNNRTSIISLFILLEALCTALITLSGVSLFHLFRISLLVGAFYMRASILMAAAMDDAVLMLRPPRRGGGWTSGPYSGWRAVGWTTRQPPPQTTAVVDVEVPADNVADGGGGAAGAATGHGRAGAAAAAAGEGTASSERQQRRQDAQQPASPGRAPQQAQQQEEERRVADGWRQWWHQGWGPYTRQQLQRPAAANGDVRAGATRAADTTSPWQELAQQQGRAGAGEPASQPAGPAAASGHPNS</sequence>
<accession>A0A0D2ND24</accession>
<feature type="transmembrane region" description="Helical" evidence="2">
    <location>
        <begin position="152"/>
        <end position="175"/>
    </location>
</feature>
<evidence type="ECO:0000313" key="3">
    <source>
        <dbReference type="EMBL" id="KIZ03221.1"/>
    </source>
</evidence>
<gene>
    <name evidence="3" type="ORF">MNEG_4741</name>
</gene>
<keyword evidence="2" id="KW-1133">Transmembrane helix</keyword>
<dbReference type="GeneID" id="25737618"/>
<protein>
    <submittedName>
        <fullName evidence="3">Uncharacterized protein</fullName>
    </submittedName>
</protein>